<accession>A0A8S5LVC8</accession>
<proteinExistence type="predicted"/>
<dbReference type="EMBL" id="BK014748">
    <property type="protein sequence ID" value="DAD73932.1"/>
    <property type="molecule type" value="Genomic_DNA"/>
</dbReference>
<reference evidence="1" key="1">
    <citation type="journal article" date="2021" name="Proc. Natl. Acad. Sci. U.S.A.">
        <title>A Catalog of Tens of Thousands of Viruses from Human Metagenomes Reveals Hidden Associations with Chronic Diseases.</title>
        <authorList>
            <person name="Tisza M.J."/>
            <person name="Buck C.B."/>
        </authorList>
    </citation>
    <scope>NUCLEOTIDE SEQUENCE</scope>
    <source>
        <strain evidence="1">CtFn287</strain>
    </source>
</reference>
<name>A0A8S5LVC8_9CAUD</name>
<organism evidence="1">
    <name type="scientific">Siphoviridae sp. ctFn287</name>
    <dbReference type="NCBI Taxonomy" id="2826215"/>
    <lineage>
        <taxon>Viruses</taxon>
        <taxon>Duplodnaviria</taxon>
        <taxon>Heunggongvirae</taxon>
        <taxon>Uroviricota</taxon>
        <taxon>Caudoviricetes</taxon>
    </lineage>
</organism>
<evidence type="ECO:0000313" key="1">
    <source>
        <dbReference type="EMBL" id="DAD73932.1"/>
    </source>
</evidence>
<sequence>MGSKRVATSIGTKVYYGFEKTAGKRPTLLSDFTLLEDCTSHPDFNPEREQIETTTLVQTNNKTYTDGLKDFGALEFGFNLTQDLLDKFLTEDTGILALQKKNEAEGKRMWICVDIRNINKSYFIPVECQDFGLPAGNTNSKYELVIRFNVVDDAGWFDDLTEGEQPTDQTNTENGGQ</sequence>
<protein>
    <submittedName>
        <fullName evidence="1">Tail tube protein</fullName>
    </submittedName>
</protein>